<dbReference type="AlphaFoldDB" id="A0A7W2IAS2"/>
<proteinExistence type="predicted"/>
<protein>
    <submittedName>
        <fullName evidence="1">Uncharacterized protein</fullName>
    </submittedName>
</protein>
<dbReference type="RefSeq" id="WP_182160319.1">
    <property type="nucleotide sequence ID" value="NZ_JACEZT010000002.1"/>
</dbReference>
<name>A0A7W2IAS2_9BURK</name>
<comment type="caution">
    <text evidence="1">The sequence shown here is derived from an EMBL/GenBank/DDBJ whole genome shotgun (WGS) entry which is preliminary data.</text>
</comment>
<evidence type="ECO:0000313" key="1">
    <source>
        <dbReference type="EMBL" id="MBA5636162.1"/>
    </source>
</evidence>
<dbReference type="EMBL" id="JACEZT010000002">
    <property type="protein sequence ID" value="MBA5636162.1"/>
    <property type="molecule type" value="Genomic_DNA"/>
</dbReference>
<organism evidence="1 2">
    <name type="scientific">Rugamonas brunnea</name>
    <dbReference type="NCBI Taxonomy" id="2758569"/>
    <lineage>
        <taxon>Bacteria</taxon>
        <taxon>Pseudomonadati</taxon>
        <taxon>Pseudomonadota</taxon>
        <taxon>Betaproteobacteria</taxon>
        <taxon>Burkholderiales</taxon>
        <taxon>Oxalobacteraceae</taxon>
        <taxon>Telluria group</taxon>
        <taxon>Rugamonas</taxon>
    </lineage>
</organism>
<accession>A0A7W2IAS2</accession>
<evidence type="ECO:0000313" key="2">
    <source>
        <dbReference type="Proteomes" id="UP000534388"/>
    </source>
</evidence>
<dbReference type="Proteomes" id="UP000534388">
    <property type="component" value="Unassembled WGS sequence"/>
</dbReference>
<gene>
    <name evidence="1" type="ORF">H3H37_03770</name>
</gene>
<reference evidence="1 2" key="1">
    <citation type="submission" date="2020-07" db="EMBL/GenBank/DDBJ databases">
        <title>Novel species isolated from subtropical streams in China.</title>
        <authorList>
            <person name="Lu H."/>
        </authorList>
    </citation>
    <scope>NUCLEOTIDE SEQUENCE [LARGE SCALE GENOMIC DNA]</scope>
    <source>
        <strain evidence="1 2">LX20W</strain>
    </source>
</reference>
<keyword evidence="2" id="KW-1185">Reference proteome</keyword>
<sequence length="315" mass="33821">MGNKNLQQAIEDKCLKALKNTAPLSLPKLQQLSPTEAMFVLAVDGMTGSPMAALNEESLTANFAGRLAAQYTWAVECIGNKGGQAALWGEYSKNGQGYDSESKRGADFALVVPISKKEVRVAIFQAKKARGEQANIGQSGSPTAPEAQWEKLLDTAGTIAHAAGIPEEESLKWTHYVFWRETGKFPKSISLAHLKAILGDDESKKVDTSADTFGSFADLLLAAKAKGDIKQGKFAVVAGWLQLGAKEAKDFLPKLNALTDVIFADEEGQGGAFEAFLAIANQQHSLTEIEPVDRLSVAEHEAGTDAPAHHKKKKM</sequence>